<dbReference type="PeptideAtlas" id="B4DWP5"/>
<keyword evidence="2" id="KW-0539">Nucleus</keyword>
<reference evidence="4" key="1">
    <citation type="submission" date="2007-10" db="EMBL/GenBank/DDBJ databases">
        <title>NEDO human cDNA sequencing project focused on splicing variants.</title>
        <authorList>
            <person name="Wakamatsu A."/>
            <person name="Yamamoto J."/>
            <person name="Kimura K."/>
            <person name="Ishii S."/>
            <person name="Watanabe K."/>
            <person name="Sugiyama A."/>
            <person name="Murakawa K."/>
            <person name="Kaida T."/>
            <person name="Tsuchiya K."/>
            <person name="Fukuzumi Y."/>
            <person name="Kumagai A."/>
            <person name="Oishi Y."/>
            <person name="Yamamoto S."/>
            <person name="Ono Y."/>
            <person name="Komori Y."/>
            <person name="Yamazaki M."/>
            <person name="Kisu Y."/>
            <person name="Nishikawa T."/>
            <person name="Sugano S."/>
            <person name="Nomura N."/>
            <person name="Isogai T."/>
        </authorList>
    </citation>
    <scope>NUCLEOTIDE SEQUENCE</scope>
    <source>
        <tissue evidence="4">Colon</tissue>
    </source>
</reference>
<dbReference type="PANTHER" id="PTHR13213:SF2">
    <property type="entry name" value="MYB-BINDING PROTEIN 1A"/>
    <property type="match status" value="1"/>
</dbReference>
<protein>
    <submittedName>
        <fullName evidence="4">cDNA FLJ58434, highly similar to Myb-binding protein 1A</fullName>
    </submittedName>
</protein>
<organism evidence="4">
    <name type="scientific">Homo sapiens</name>
    <name type="common">Human</name>
    <dbReference type="NCBI Taxonomy" id="9606"/>
    <lineage>
        <taxon>Eukaryota</taxon>
        <taxon>Metazoa</taxon>
        <taxon>Chordata</taxon>
        <taxon>Craniata</taxon>
        <taxon>Vertebrata</taxon>
        <taxon>Euteleostomi</taxon>
        <taxon>Mammalia</taxon>
        <taxon>Eutheria</taxon>
        <taxon>Euarchontoglires</taxon>
        <taxon>Primates</taxon>
        <taxon>Haplorrhini</taxon>
        <taxon>Catarrhini</taxon>
        <taxon>Hominidae</taxon>
        <taxon>Homo</taxon>
    </lineage>
</organism>
<proteinExistence type="evidence at transcript level"/>
<name>B4DWP5_HUMAN</name>
<dbReference type="GO" id="GO:0005730">
    <property type="term" value="C:nucleolus"/>
    <property type="evidence" value="ECO:0007669"/>
    <property type="project" value="InterPro"/>
</dbReference>
<dbReference type="Pfam" id="PF04931">
    <property type="entry name" value="DNA_pol_phi"/>
    <property type="match status" value="1"/>
</dbReference>
<evidence type="ECO:0000256" key="1">
    <source>
        <dbReference type="ARBA" id="ARBA00004123"/>
    </source>
</evidence>
<evidence type="ECO:0000256" key="2">
    <source>
        <dbReference type="ARBA" id="ARBA00023242"/>
    </source>
</evidence>
<evidence type="ECO:0000313" key="4">
    <source>
        <dbReference type="EMBL" id="BAG63107.1"/>
    </source>
</evidence>
<comment type="subcellular location">
    <subcellularLocation>
        <location evidence="1">Nucleus</location>
    </subcellularLocation>
</comment>
<sequence length="189" mass="21227">MESRDPAQPMSPGEATQSGARPADRYGLLKHSREFLDFFWDIAKPEQETRLAATEKLLEYLRGRPKGSEMKYALKRLITGLGVGRETARPCYSLALAQLLQSFEDLPLCSILQQIQEKYDLHQVKKAMLRPALFANLFGVLALFQSGRLVKVRALEGLGECRLAWDGWGTVVCPAHTLCPSVGTRTRRH</sequence>
<dbReference type="AlphaFoldDB" id="B4DWP5"/>
<dbReference type="GO" id="GO:0006355">
    <property type="term" value="P:regulation of DNA-templated transcription"/>
    <property type="evidence" value="ECO:0007669"/>
    <property type="project" value="InterPro"/>
</dbReference>
<dbReference type="PANTHER" id="PTHR13213">
    <property type="entry name" value="MYB-BINDING PROTEIN 1A FAMILY MEMBER"/>
    <property type="match status" value="1"/>
</dbReference>
<dbReference type="EMBL" id="AK301622">
    <property type="protein sequence ID" value="BAG63107.1"/>
    <property type="molecule type" value="mRNA"/>
</dbReference>
<dbReference type="GO" id="GO:0003677">
    <property type="term" value="F:DNA binding"/>
    <property type="evidence" value="ECO:0007669"/>
    <property type="project" value="InterPro"/>
</dbReference>
<evidence type="ECO:0000256" key="3">
    <source>
        <dbReference type="SAM" id="MobiDB-lite"/>
    </source>
</evidence>
<dbReference type="SMR" id="B4DWP5"/>
<accession>B4DWP5</accession>
<dbReference type="InterPro" id="IPR007015">
    <property type="entry name" value="DNA_pol_V/MYBBP1A"/>
</dbReference>
<feature type="region of interest" description="Disordered" evidence="3">
    <location>
        <begin position="1"/>
        <end position="22"/>
    </location>
</feature>